<dbReference type="Gene3D" id="3.40.50.300">
    <property type="entry name" value="P-loop containing nucleotide triphosphate hydrolases"/>
    <property type="match status" value="1"/>
</dbReference>
<dbReference type="InterPro" id="IPR027417">
    <property type="entry name" value="P-loop_NTPase"/>
</dbReference>
<sequence length="469" mass="54789">MTKEVIEEPISFYLRDDNGAIKIIQAKLIDFLELNGFLNVRMGDEVMLVRNDRNILYRIKILDLVAFIRNTLDNEANREIYDVFARSPGTYIGVNKLQLLKSIEIIDDLDELNSSKFYFQNCVCEVYSDRIEVIENENLEKPIWQNRILQIEYNPPSLDVVGQFETFCKRITGGKDQRFQALKCLIGYLLHRNKEKGEQKAVILYDEKMGVGDKANGRTGKTVIATALSKCREVELFDGKSMKNESYFKNQRINLTTDLLVYDDISKNLKFDIFYSILTTGVEVEKKGKQSFYIPDSKSPKLLITSNYYVNGDGGDSDLGRRYEFEIANHYSKKLKPEHEFGNRFFGNFWPMEEWNKFYFFMSTCVQDYLANGLIDLPSLNLQISKITDNTSSDFVEFAEVYIKKDFKFDKRHFLSDFISLYPKYQDLSPHQFTKWLQLYADHLNCSYEDKSSGGEYYFWIHSKADSNE</sequence>
<protein>
    <submittedName>
        <fullName evidence="1">Uncharacterized protein</fullName>
    </submittedName>
</protein>
<accession>A0A5C6ZXK5</accession>
<name>A0A5C6ZXK5_9FLAO</name>
<reference evidence="1 2" key="1">
    <citation type="submission" date="2019-08" db="EMBL/GenBank/DDBJ databases">
        <title>Genome sequence of Gillisia hiemivivida IC154 (type strain).</title>
        <authorList>
            <person name="Bowman J.P."/>
        </authorList>
    </citation>
    <scope>NUCLEOTIDE SEQUENCE [LARGE SCALE GENOMIC DNA]</scope>
    <source>
        <strain evidence="1 2">IC154</strain>
    </source>
</reference>
<evidence type="ECO:0000313" key="1">
    <source>
        <dbReference type="EMBL" id="TXD95677.1"/>
    </source>
</evidence>
<gene>
    <name evidence="1" type="ORF">ES724_01195</name>
</gene>
<keyword evidence="2" id="KW-1185">Reference proteome</keyword>
<comment type="caution">
    <text evidence="1">The sequence shown here is derived from an EMBL/GenBank/DDBJ whole genome shotgun (WGS) entry which is preliminary data.</text>
</comment>
<proteinExistence type="predicted"/>
<evidence type="ECO:0000313" key="2">
    <source>
        <dbReference type="Proteomes" id="UP000321367"/>
    </source>
</evidence>
<organism evidence="1 2">
    <name type="scientific">Gillisia hiemivivida</name>
    <dbReference type="NCBI Taxonomy" id="291190"/>
    <lineage>
        <taxon>Bacteria</taxon>
        <taxon>Pseudomonadati</taxon>
        <taxon>Bacteroidota</taxon>
        <taxon>Flavobacteriia</taxon>
        <taxon>Flavobacteriales</taxon>
        <taxon>Flavobacteriaceae</taxon>
        <taxon>Gillisia</taxon>
    </lineage>
</organism>
<dbReference type="Proteomes" id="UP000321367">
    <property type="component" value="Unassembled WGS sequence"/>
</dbReference>
<dbReference type="AlphaFoldDB" id="A0A5C6ZXK5"/>
<dbReference type="OrthoDB" id="840343at2"/>
<dbReference type="EMBL" id="VORY01000001">
    <property type="protein sequence ID" value="TXD95677.1"/>
    <property type="molecule type" value="Genomic_DNA"/>
</dbReference>
<dbReference type="RefSeq" id="WP_146928445.1">
    <property type="nucleotide sequence ID" value="NZ_CBCSHZ010000002.1"/>
</dbReference>